<dbReference type="EMBL" id="RCHS01003791">
    <property type="protein sequence ID" value="RMX39669.1"/>
    <property type="molecule type" value="Genomic_DNA"/>
</dbReference>
<comment type="caution">
    <text evidence="4">The sequence shown here is derived from an EMBL/GenBank/DDBJ whole genome shotgun (WGS) entry which is preliminary data.</text>
</comment>
<dbReference type="InterPro" id="IPR000488">
    <property type="entry name" value="Death_dom"/>
</dbReference>
<dbReference type="PANTHER" id="PTHR12526">
    <property type="entry name" value="GLYCOSYLTRANSFERASE"/>
    <property type="match status" value="1"/>
</dbReference>
<keyword evidence="5" id="KW-1185">Reference proteome</keyword>
<dbReference type="GO" id="GO:0007165">
    <property type="term" value="P:signal transduction"/>
    <property type="evidence" value="ECO:0007669"/>
    <property type="project" value="InterPro"/>
</dbReference>
<dbReference type="Pfam" id="PF20706">
    <property type="entry name" value="GT4-conflict"/>
    <property type="match status" value="2"/>
</dbReference>
<dbReference type="AlphaFoldDB" id="A0A3M6TED4"/>
<feature type="compositionally biased region" description="Polar residues" evidence="2">
    <location>
        <begin position="436"/>
        <end position="446"/>
    </location>
</feature>
<feature type="compositionally biased region" description="Basic and acidic residues" evidence="2">
    <location>
        <begin position="928"/>
        <end position="945"/>
    </location>
</feature>
<dbReference type="SUPFAM" id="SSF47986">
    <property type="entry name" value="DEATH domain"/>
    <property type="match status" value="1"/>
</dbReference>
<dbReference type="SUPFAM" id="SSF53756">
    <property type="entry name" value="UDP-Glycosyltransferase/glycogen phosphorylase"/>
    <property type="match status" value="2"/>
</dbReference>
<proteinExistence type="predicted"/>
<dbReference type="SMART" id="SM00005">
    <property type="entry name" value="DEATH"/>
    <property type="match status" value="1"/>
</dbReference>
<feature type="domain" description="Death" evidence="3">
    <location>
        <begin position="987"/>
        <end position="1049"/>
    </location>
</feature>
<reference evidence="4 5" key="1">
    <citation type="journal article" date="2018" name="Sci. Rep.">
        <title>Comparative analysis of the Pocillopora damicornis genome highlights role of immune system in coral evolution.</title>
        <authorList>
            <person name="Cunning R."/>
            <person name="Bay R.A."/>
            <person name="Gillette P."/>
            <person name="Baker A.C."/>
            <person name="Traylor-Knowles N."/>
        </authorList>
    </citation>
    <scope>NUCLEOTIDE SEQUENCE [LARGE SCALE GENOMIC DNA]</scope>
    <source>
        <strain evidence="4">RSMAS</strain>
        <tissue evidence="4">Whole animal</tissue>
    </source>
</reference>
<sequence>MDQGQSYNSEIICKLFTGHYLKKQAAIMKITFLTEEWTQSTKGSCSTFMRQMAIELSRLENVEIGILIPSASPEDKEDAQKYNIKVFEPEKLTGYEPVNCLQFPPQGFSTDFIIGQGIKSGCYGQVFKNNLGCKWVHVVLRNAEETAMFQKTPGAISEGQKQRETEVELCKKADMVITVGSKLNETFRSALHQCKKDHVFNLIPGIFDEFSGEQKQFQNSKNFEILVFGKGSTEDFELKGLHVAAKAVAHLNKYEPSYILKVVGAPEGEQEKLAGRLEDLEISRSQLIVRSFYKERRKLAQLFSEVDLVLMPSGTEAFGLTALEALSAGVPILITHNSGLAEALEEVLFGHGCIVHKEADWAEKIKQARKNLKTRLEEASMLRNKYKEKYCWRDQCTAFVTKLRALHSECAKEVEQESQGKRHSARQQLADPAKDPNQSASKTDFSSVSGKRLKAAVMKITFLTEEWTQSTKGSCSTFMRQMAIELSRLENVEIGILIPSASPNDKVDAEKYNIKVFEPENYPGFDLVDCLQFPPQGFSTDFIIGHGIKPGCHGQVLKNKLSCKWVHVVLRNAEEIAVFKETPDAIPEGQKQHETEVKLCKNADVVLTVGSKLNETFKPALHQCKKDHIFNLIPGIFDEFFGEQKQYRNPKNFEILVFGKGNTEDFKLEGLHVAAEAVAHLNKYEPSYNLKVVGAPEGEQKKLAKKLKGLGISLNHLIVRSFYKERGQLAQLFSEVDLVLMPSGTEAFGLTALEALSACVPILITHNSGLAEALKEVPFGRGCIVHQEADWAEKIKQARKNLKTGLEEASMLRDKYKEKYCWRDQCAAFVKKLRALHSGHAEEMQQESQYKRHSAQKRVAEIAIQDSKKISPVGKKMAEKMSDQKAVYPSEEDRIVIEIGSSEDEDERSDDEPCASGQNVAASGYTEVKQEEKDGSAAKKPKLDTVEEPGTSGVSSSHETRKFKVRKGNPELDELEQLANDIDPSVWKKVARKLKIDNPVITAIDKENEEFYEKKYTMLQEWKQANGSAATWRELNQALMDANLRELAEKHCCAKMN</sequence>
<evidence type="ECO:0000256" key="2">
    <source>
        <dbReference type="SAM" id="MobiDB-lite"/>
    </source>
</evidence>
<evidence type="ECO:0000256" key="1">
    <source>
        <dbReference type="SAM" id="Coils"/>
    </source>
</evidence>
<feature type="coiled-coil region" evidence="1">
    <location>
        <begin position="362"/>
        <end position="389"/>
    </location>
</feature>
<dbReference type="Proteomes" id="UP000275408">
    <property type="component" value="Unassembled WGS sequence"/>
</dbReference>
<feature type="region of interest" description="Disordered" evidence="2">
    <location>
        <begin position="414"/>
        <end position="446"/>
    </location>
</feature>
<dbReference type="PROSITE" id="PS50017">
    <property type="entry name" value="DEATH_DOMAIN"/>
    <property type="match status" value="1"/>
</dbReference>
<accession>A0A3M6TED4</accession>
<evidence type="ECO:0000313" key="4">
    <source>
        <dbReference type="EMBL" id="RMX39669.1"/>
    </source>
</evidence>
<dbReference type="CDD" id="cd03801">
    <property type="entry name" value="GT4_PimA-like"/>
    <property type="match status" value="2"/>
</dbReference>
<organism evidence="4 5">
    <name type="scientific">Pocillopora damicornis</name>
    <name type="common">Cauliflower coral</name>
    <name type="synonym">Millepora damicornis</name>
    <dbReference type="NCBI Taxonomy" id="46731"/>
    <lineage>
        <taxon>Eukaryota</taxon>
        <taxon>Metazoa</taxon>
        <taxon>Cnidaria</taxon>
        <taxon>Anthozoa</taxon>
        <taxon>Hexacorallia</taxon>
        <taxon>Scleractinia</taxon>
        <taxon>Astrocoeniina</taxon>
        <taxon>Pocilloporidae</taxon>
        <taxon>Pocillopora</taxon>
    </lineage>
</organism>
<dbReference type="Gene3D" id="1.10.533.10">
    <property type="entry name" value="Death Domain, Fas"/>
    <property type="match status" value="1"/>
</dbReference>
<dbReference type="InterPro" id="IPR011029">
    <property type="entry name" value="DEATH-like_dom_sf"/>
</dbReference>
<evidence type="ECO:0000313" key="5">
    <source>
        <dbReference type="Proteomes" id="UP000275408"/>
    </source>
</evidence>
<keyword evidence="1" id="KW-0175">Coiled coil</keyword>
<gene>
    <name evidence="4" type="ORF">pdam_00023605</name>
</gene>
<dbReference type="CDD" id="cd01670">
    <property type="entry name" value="Death"/>
    <property type="match status" value="1"/>
</dbReference>
<dbReference type="Gene3D" id="3.40.50.2000">
    <property type="entry name" value="Glycogen Phosphorylase B"/>
    <property type="match status" value="3"/>
</dbReference>
<feature type="region of interest" description="Disordered" evidence="2">
    <location>
        <begin position="872"/>
        <end position="968"/>
    </location>
</feature>
<protein>
    <recommendedName>
        <fullName evidence="3">Death domain-containing protein</fullName>
    </recommendedName>
</protein>
<dbReference type="Pfam" id="PF00531">
    <property type="entry name" value="Death"/>
    <property type="match status" value="1"/>
</dbReference>
<evidence type="ECO:0000259" key="3">
    <source>
        <dbReference type="PROSITE" id="PS50017"/>
    </source>
</evidence>
<name>A0A3M6TED4_POCDA</name>
<feature type="compositionally biased region" description="Acidic residues" evidence="2">
    <location>
        <begin position="901"/>
        <end position="913"/>
    </location>
</feature>
<dbReference type="OrthoDB" id="10374929at2759"/>